<dbReference type="InterPro" id="IPR012295">
    <property type="entry name" value="TBP_dom_sf"/>
</dbReference>
<keyword evidence="12 14" id="KW-0378">Hydrolase</keyword>
<evidence type="ECO:0000256" key="6">
    <source>
        <dbReference type="ARBA" id="ARBA00012180"/>
    </source>
</evidence>
<dbReference type="Proteomes" id="UP000188246">
    <property type="component" value="Chromosome"/>
</dbReference>
<evidence type="ECO:0000256" key="4">
    <source>
        <dbReference type="ARBA" id="ARBA00004496"/>
    </source>
</evidence>
<keyword evidence="10 14" id="KW-0479">Metal-binding</keyword>
<dbReference type="PIRSF" id="PIRSF037748">
    <property type="entry name" value="RnhC"/>
    <property type="match status" value="1"/>
</dbReference>
<evidence type="ECO:0000313" key="16">
    <source>
        <dbReference type="EMBL" id="AQP54107.1"/>
    </source>
</evidence>
<dbReference type="InterPro" id="IPR024567">
    <property type="entry name" value="RNase_HII/HIII_dom"/>
</dbReference>
<keyword evidence="9 14" id="KW-0540">Nuclease</keyword>
<sequence length="310" mass="34383">MTQAITLKLTEPTIKKMTNHYQKALVKAPPYSIFSAKLPGVTITAYQSGKVLFQGNHAEQEASQWGDVTEKKGPQKAQEKTTNQTTLPANFSNWPVIGSDEVGNGSYLGPVVVCATYVTPEQMPLLKELGVKDSKMLTDKLIRQIAEEIKLVVPYQELIVTPEKYNHIQPDYNVNRMKVALHNQAISLLLKKIHPTTPQGILIDQFTTEKNYRKYLALEKNAVTSPLYFQTKGEQYHLAVAAASIICRATFLNELDRASQELGLVVPSGAGPKSDQAAARILKKGGLSLLTRHAKLHFANTEKAKKIAYR</sequence>
<dbReference type="AlphaFoldDB" id="A0A1Q2D6X6"/>
<evidence type="ECO:0000256" key="14">
    <source>
        <dbReference type="HAMAP-Rule" id="MF_00053"/>
    </source>
</evidence>
<dbReference type="GO" id="GO:0004523">
    <property type="term" value="F:RNA-DNA hybrid ribonuclease activity"/>
    <property type="evidence" value="ECO:0007669"/>
    <property type="project" value="UniProtKB-UniRule"/>
</dbReference>
<evidence type="ECO:0000313" key="17">
    <source>
        <dbReference type="Proteomes" id="UP000188246"/>
    </source>
</evidence>
<evidence type="ECO:0000256" key="15">
    <source>
        <dbReference type="PROSITE-ProRule" id="PRU01319"/>
    </source>
</evidence>
<dbReference type="STRING" id="633807.BW732_07655"/>
<feature type="binding site" evidence="14 15">
    <location>
        <position position="204"/>
    </location>
    <ligand>
        <name>a divalent metal cation</name>
        <dbReference type="ChEBI" id="CHEBI:60240"/>
    </ligand>
</feature>
<gene>
    <name evidence="14" type="primary">rnhC</name>
    <name evidence="16" type="ORF">BW732_07655</name>
</gene>
<protein>
    <recommendedName>
        <fullName evidence="7 14">Ribonuclease HIII</fullName>
        <shortName evidence="14">RNase HIII</shortName>
        <ecNumber evidence="6 14">3.1.26.4</ecNumber>
    </recommendedName>
</protein>
<dbReference type="GO" id="GO:0032299">
    <property type="term" value="C:ribonuclease H2 complex"/>
    <property type="evidence" value="ECO:0007669"/>
    <property type="project" value="TreeGrafter"/>
</dbReference>
<dbReference type="RefSeq" id="WP_077276182.1">
    <property type="nucleotide sequence ID" value="NZ_CP019609.1"/>
</dbReference>
<dbReference type="GO" id="GO:0006298">
    <property type="term" value="P:mismatch repair"/>
    <property type="evidence" value="ECO:0007669"/>
    <property type="project" value="TreeGrafter"/>
</dbReference>
<comment type="similarity">
    <text evidence="5 14">Belongs to the RNase HII family. RnhC subfamily.</text>
</comment>
<dbReference type="OrthoDB" id="9777935at2"/>
<comment type="function">
    <text evidence="3 14">Endonuclease that specifically degrades the RNA of RNA-DNA hybrids.</text>
</comment>
<dbReference type="NCBIfam" id="TIGR00716">
    <property type="entry name" value="rnhC"/>
    <property type="match status" value="1"/>
</dbReference>
<dbReference type="InterPro" id="IPR024568">
    <property type="entry name" value="RNase_HIII_N"/>
</dbReference>
<dbReference type="HAMAP" id="MF_00053">
    <property type="entry name" value="RNase_HIII"/>
    <property type="match status" value="1"/>
</dbReference>
<dbReference type="EC" id="3.1.26.4" evidence="6 14"/>
<dbReference type="FunFam" id="3.30.420.10:FF:000047">
    <property type="entry name" value="Ribonuclease HIII"/>
    <property type="match status" value="1"/>
</dbReference>
<evidence type="ECO:0000256" key="12">
    <source>
        <dbReference type="ARBA" id="ARBA00022801"/>
    </source>
</evidence>
<keyword evidence="13 14" id="KW-0460">Magnesium</keyword>
<dbReference type="CDD" id="cd06590">
    <property type="entry name" value="RNase_HII_bacteria_HIII_like"/>
    <property type="match status" value="1"/>
</dbReference>
<evidence type="ECO:0000256" key="3">
    <source>
        <dbReference type="ARBA" id="ARBA00004065"/>
    </source>
</evidence>
<comment type="catalytic activity">
    <reaction evidence="1 14 15">
        <text>Endonucleolytic cleavage to 5'-phosphomonoester.</text>
        <dbReference type="EC" id="3.1.26.4"/>
    </reaction>
</comment>
<evidence type="ECO:0000256" key="5">
    <source>
        <dbReference type="ARBA" id="ARBA00008378"/>
    </source>
</evidence>
<dbReference type="Gene3D" id="3.30.310.10">
    <property type="entry name" value="TATA-Binding Protein"/>
    <property type="match status" value="1"/>
</dbReference>
<evidence type="ECO:0000256" key="7">
    <source>
        <dbReference type="ARBA" id="ARBA00021407"/>
    </source>
</evidence>
<comment type="subcellular location">
    <subcellularLocation>
        <location evidence="4 14">Cytoplasm</location>
    </subcellularLocation>
</comment>
<dbReference type="KEGG" id="vpi:BW732_07655"/>
<comment type="cofactor">
    <cofactor evidence="14 15">
        <name>Mn(2+)</name>
        <dbReference type="ChEBI" id="CHEBI:29035"/>
    </cofactor>
    <cofactor evidence="14 15">
        <name>Mg(2+)</name>
        <dbReference type="ChEBI" id="CHEBI:18420"/>
    </cofactor>
    <text evidence="14 15">Manganese or magnesium. Binds 1 divalent metal ion per monomer in the absence of substrate. May bind a second metal ion after substrate binding.</text>
</comment>
<dbReference type="InterPro" id="IPR036397">
    <property type="entry name" value="RNaseH_sf"/>
</dbReference>
<evidence type="ECO:0000256" key="13">
    <source>
        <dbReference type="ARBA" id="ARBA00022842"/>
    </source>
</evidence>
<dbReference type="Gene3D" id="3.30.420.10">
    <property type="entry name" value="Ribonuclease H-like superfamily/Ribonuclease H"/>
    <property type="match status" value="1"/>
</dbReference>
<keyword evidence="11 14" id="KW-0255">Endonuclease</keyword>
<name>A0A1Q2D6X6_9ENTE</name>
<evidence type="ECO:0000256" key="8">
    <source>
        <dbReference type="ARBA" id="ARBA00022490"/>
    </source>
</evidence>
<reference evidence="16 17" key="1">
    <citation type="journal article" date="2010" name="Int. J. Syst. Evol. Microbiol.">
        <title>Vagococcus penaei sp. nov., isolated from spoilage microbiota of cooked shrimp (Penaeus vannamei).</title>
        <authorList>
            <person name="Jaffres E."/>
            <person name="Prevost H."/>
            <person name="Rossero A."/>
            <person name="Joffraud J.J."/>
            <person name="Dousset X."/>
        </authorList>
    </citation>
    <scope>NUCLEOTIDE SEQUENCE [LARGE SCALE GENOMIC DNA]</scope>
    <source>
        <strain evidence="16 17">CD276</strain>
    </source>
</reference>
<dbReference type="InterPro" id="IPR012337">
    <property type="entry name" value="RNaseH-like_sf"/>
</dbReference>
<dbReference type="PANTHER" id="PTHR10954:SF23">
    <property type="entry name" value="RIBONUCLEASE"/>
    <property type="match status" value="1"/>
</dbReference>
<dbReference type="PROSITE" id="PS51975">
    <property type="entry name" value="RNASE_H_2"/>
    <property type="match status" value="1"/>
</dbReference>
<dbReference type="GO" id="GO:0043137">
    <property type="term" value="P:DNA replication, removal of RNA primer"/>
    <property type="evidence" value="ECO:0007669"/>
    <property type="project" value="TreeGrafter"/>
</dbReference>
<dbReference type="EMBL" id="CP019609">
    <property type="protein sequence ID" value="AQP54107.1"/>
    <property type="molecule type" value="Genomic_DNA"/>
</dbReference>
<evidence type="ECO:0000256" key="2">
    <source>
        <dbReference type="ARBA" id="ARBA00001946"/>
    </source>
</evidence>
<dbReference type="InterPro" id="IPR004641">
    <property type="entry name" value="RNase_HIII"/>
</dbReference>
<dbReference type="GO" id="GO:0000287">
    <property type="term" value="F:magnesium ion binding"/>
    <property type="evidence" value="ECO:0007669"/>
    <property type="project" value="UniProtKB-UniRule"/>
</dbReference>
<feature type="binding site" evidence="14 15">
    <location>
        <position position="100"/>
    </location>
    <ligand>
        <name>a divalent metal cation</name>
        <dbReference type="ChEBI" id="CHEBI:60240"/>
    </ligand>
</feature>
<dbReference type="GO" id="GO:0005737">
    <property type="term" value="C:cytoplasm"/>
    <property type="evidence" value="ECO:0007669"/>
    <property type="project" value="UniProtKB-SubCell"/>
</dbReference>
<dbReference type="GO" id="GO:0003723">
    <property type="term" value="F:RNA binding"/>
    <property type="evidence" value="ECO:0007669"/>
    <property type="project" value="UniProtKB-UniRule"/>
</dbReference>
<dbReference type="SUPFAM" id="SSF53098">
    <property type="entry name" value="Ribonuclease H-like"/>
    <property type="match status" value="1"/>
</dbReference>
<evidence type="ECO:0000256" key="10">
    <source>
        <dbReference type="ARBA" id="ARBA00022723"/>
    </source>
</evidence>
<dbReference type="InterPro" id="IPR001352">
    <property type="entry name" value="RNase_HII/HIII"/>
</dbReference>
<feature type="binding site" evidence="14 15">
    <location>
        <position position="101"/>
    </location>
    <ligand>
        <name>a divalent metal cation</name>
        <dbReference type="ChEBI" id="CHEBI:60240"/>
    </ligand>
</feature>
<dbReference type="CDD" id="cd14796">
    <property type="entry name" value="RNAse_HIII_N"/>
    <property type="match status" value="1"/>
</dbReference>
<keyword evidence="17" id="KW-1185">Reference proteome</keyword>
<dbReference type="Pfam" id="PF01351">
    <property type="entry name" value="RNase_HII"/>
    <property type="match status" value="1"/>
</dbReference>
<comment type="cofactor">
    <cofactor evidence="2">
        <name>Mg(2+)</name>
        <dbReference type="ChEBI" id="CHEBI:18420"/>
    </cofactor>
</comment>
<organism evidence="16 17">
    <name type="scientific">Vagococcus penaei</name>
    <dbReference type="NCBI Taxonomy" id="633807"/>
    <lineage>
        <taxon>Bacteria</taxon>
        <taxon>Bacillati</taxon>
        <taxon>Bacillota</taxon>
        <taxon>Bacilli</taxon>
        <taxon>Lactobacillales</taxon>
        <taxon>Enterococcaceae</taxon>
        <taxon>Vagococcus</taxon>
    </lineage>
</organism>
<evidence type="ECO:0000256" key="1">
    <source>
        <dbReference type="ARBA" id="ARBA00000077"/>
    </source>
</evidence>
<evidence type="ECO:0000256" key="9">
    <source>
        <dbReference type="ARBA" id="ARBA00022722"/>
    </source>
</evidence>
<proteinExistence type="inferred from homology"/>
<accession>A0A1Q2D6X6</accession>
<dbReference type="Pfam" id="PF11858">
    <property type="entry name" value="DUF3378"/>
    <property type="match status" value="1"/>
</dbReference>
<dbReference type="PANTHER" id="PTHR10954">
    <property type="entry name" value="RIBONUCLEASE H2 SUBUNIT A"/>
    <property type="match status" value="1"/>
</dbReference>
<keyword evidence="8 14" id="KW-0963">Cytoplasm</keyword>
<evidence type="ECO:0000256" key="11">
    <source>
        <dbReference type="ARBA" id="ARBA00022759"/>
    </source>
</evidence>